<evidence type="ECO:0000256" key="4">
    <source>
        <dbReference type="ARBA" id="ARBA00048741"/>
    </source>
</evidence>
<dbReference type="InterPro" id="IPR029055">
    <property type="entry name" value="Ntn_hydrolases_N"/>
</dbReference>
<comment type="pathway">
    <text evidence="1">Amino-acid biosynthesis; L-asparagine biosynthesis; L-asparagine from L-aspartate (L-Gln route): step 1/1.</text>
</comment>
<evidence type="ECO:0000313" key="6">
    <source>
        <dbReference type="Proteomes" id="UP001597040"/>
    </source>
</evidence>
<dbReference type="EC" id="6.3.5.4" evidence="2"/>
<accession>A0ABW3LFN2</accession>
<dbReference type="EMBL" id="JBHTKJ010000007">
    <property type="protein sequence ID" value="MFD1037206.1"/>
    <property type="molecule type" value="Genomic_DNA"/>
</dbReference>
<dbReference type="InterPro" id="IPR051786">
    <property type="entry name" value="ASN_synthetase/amidase"/>
</dbReference>
<dbReference type="Gene3D" id="3.40.50.620">
    <property type="entry name" value="HUPs"/>
    <property type="match status" value="1"/>
</dbReference>
<evidence type="ECO:0000256" key="3">
    <source>
        <dbReference type="ARBA" id="ARBA00022888"/>
    </source>
</evidence>
<organism evidence="5 6">
    <name type="scientific">Virgibacillus byunsanensis</name>
    <dbReference type="NCBI Taxonomy" id="570945"/>
    <lineage>
        <taxon>Bacteria</taxon>
        <taxon>Bacillati</taxon>
        <taxon>Bacillota</taxon>
        <taxon>Bacilli</taxon>
        <taxon>Bacillales</taxon>
        <taxon>Bacillaceae</taxon>
        <taxon>Virgibacillus</taxon>
    </lineage>
</organism>
<keyword evidence="3" id="KW-0028">Amino-acid biosynthesis</keyword>
<dbReference type="RefSeq" id="WP_390359070.1">
    <property type="nucleotide sequence ID" value="NZ_JBHTKJ010000007.1"/>
</dbReference>
<comment type="catalytic activity">
    <reaction evidence="4">
        <text>L-aspartate + L-glutamine + ATP + H2O = L-asparagine + L-glutamate + AMP + diphosphate + H(+)</text>
        <dbReference type="Rhea" id="RHEA:12228"/>
        <dbReference type="ChEBI" id="CHEBI:15377"/>
        <dbReference type="ChEBI" id="CHEBI:15378"/>
        <dbReference type="ChEBI" id="CHEBI:29985"/>
        <dbReference type="ChEBI" id="CHEBI:29991"/>
        <dbReference type="ChEBI" id="CHEBI:30616"/>
        <dbReference type="ChEBI" id="CHEBI:33019"/>
        <dbReference type="ChEBI" id="CHEBI:58048"/>
        <dbReference type="ChEBI" id="CHEBI:58359"/>
        <dbReference type="ChEBI" id="CHEBI:456215"/>
        <dbReference type="EC" id="6.3.5.4"/>
    </reaction>
</comment>
<dbReference type="Proteomes" id="UP001597040">
    <property type="component" value="Unassembled WGS sequence"/>
</dbReference>
<name>A0ABW3LFN2_9BACI</name>
<sequence>MSDFIYSNKSIEEGKLTKEIQAIYHQDKPSVQEFHGEWGSLAISENLYNGFQAYESPEHICVVIGGPVLYFRDNRFLNSDSSMAGTRAIYERWLECLLEWDKDLSGPFAVLIIDKRSSEAICITDLMSFIPVYAYRDSATVMLSTHVDVLASASGQEAQIDVVSKVDFILHGVVTYPYTVYQAIRQLAPATVHFIKGEDSQSHPYWVPEEKDMYGSITKAAKDLREGLQRYVKRITSEVNPIAQFISGGEDSRMLSGLLRNGYAHDAFVFLDQVNREGEIAGKAAHAYGVNFKLALRDKLHYLDILASSTKLVGSGSQYFHAHTFGFHKSCQLNDYQAVFGGLFSDALLKGARVKKMRGSGRLPFLPQIKRSGYTAGESITNSHFTREVLSALTKRRQAHLKYVSSFRNQSAEEWFELWPSSMNMNIPNLHANRRLFRSYEPFMANDVVKISAAVPQHWKLNRRLFHKIAKPWLKPTKWLLHGEGRLPYFPWHINLFVQFSNWVYQETGKKVGLIKGNQGPWAGWDELMNSPEWKRARDTYSNGIEDIQSALNGKDVKALLESNELDYIQQINLMQTLYSAHKRNV</sequence>
<dbReference type="SUPFAM" id="SSF56235">
    <property type="entry name" value="N-terminal nucleophile aminohydrolases (Ntn hydrolases)"/>
    <property type="match status" value="1"/>
</dbReference>
<dbReference type="PANTHER" id="PTHR43284:SF1">
    <property type="entry name" value="ASPARAGINE SYNTHETASE"/>
    <property type="match status" value="1"/>
</dbReference>
<comment type="caution">
    <text evidence="5">The sequence shown here is derived from an EMBL/GenBank/DDBJ whole genome shotgun (WGS) entry which is preliminary data.</text>
</comment>
<dbReference type="Gene3D" id="3.60.20.10">
    <property type="entry name" value="Glutamine Phosphoribosylpyrophosphate, subunit 1, domain 1"/>
    <property type="match status" value="1"/>
</dbReference>
<dbReference type="InterPro" id="IPR014729">
    <property type="entry name" value="Rossmann-like_a/b/a_fold"/>
</dbReference>
<keyword evidence="3" id="KW-0061">Asparagine biosynthesis</keyword>
<keyword evidence="6" id="KW-1185">Reference proteome</keyword>
<evidence type="ECO:0000256" key="1">
    <source>
        <dbReference type="ARBA" id="ARBA00005187"/>
    </source>
</evidence>
<protein>
    <recommendedName>
        <fullName evidence="2">asparagine synthase (glutamine-hydrolyzing)</fullName>
        <ecNumber evidence="2">6.3.5.4</ecNumber>
    </recommendedName>
</protein>
<gene>
    <name evidence="5" type="ORF">ACFQ3N_02040</name>
</gene>
<proteinExistence type="predicted"/>
<dbReference type="PANTHER" id="PTHR43284">
    <property type="entry name" value="ASPARAGINE SYNTHETASE (GLUTAMINE-HYDROLYZING)"/>
    <property type="match status" value="1"/>
</dbReference>
<evidence type="ECO:0000256" key="2">
    <source>
        <dbReference type="ARBA" id="ARBA00012737"/>
    </source>
</evidence>
<dbReference type="SUPFAM" id="SSF52402">
    <property type="entry name" value="Adenine nucleotide alpha hydrolases-like"/>
    <property type="match status" value="1"/>
</dbReference>
<evidence type="ECO:0000313" key="5">
    <source>
        <dbReference type="EMBL" id="MFD1037206.1"/>
    </source>
</evidence>
<reference evidence="6" key="1">
    <citation type="journal article" date="2019" name="Int. J. Syst. Evol. Microbiol.">
        <title>The Global Catalogue of Microorganisms (GCM) 10K type strain sequencing project: providing services to taxonomists for standard genome sequencing and annotation.</title>
        <authorList>
            <consortium name="The Broad Institute Genomics Platform"/>
            <consortium name="The Broad Institute Genome Sequencing Center for Infectious Disease"/>
            <person name="Wu L."/>
            <person name="Ma J."/>
        </authorList>
    </citation>
    <scope>NUCLEOTIDE SEQUENCE [LARGE SCALE GENOMIC DNA]</scope>
    <source>
        <strain evidence="6">CCUG 56754</strain>
    </source>
</reference>